<dbReference type="GO" id="GO:0032259">
    <property type="term" value="P:methylation"/>
    <property type="evidence" value="ECO:0007669"/>
    <property type="project" value="UniProtKB-KW"/>
</dbReference>
<organism evidence="10 11">
    <name type="scientific">Drechslerella dactyloides</name>
    <name type="common">Nematode-trapping fungus</name>
    <name type="synonym">Arthrobotrys dactyloides</name>
    <dbReference type="NCBI Taxonomy" id="74499"/>
    <lineage>
        <taxon>Eukaryota</taxon>
        <taxon>Fungi</taxon>
        <taxon>Dikarya</taxon>
        <taxon>Ascomycota</taxon>
        <taxon>Pezizomycotina</taxon>
        <taxon>Orbiliomycetes</taxon>
        <taxon>Orbiliales</taxon>
        <taxon>Orbiliaceae</taxon>
        <taxon>Drechslerella</taxon>
    </lineage>
</organism>
<evidence type="ECO:0000256" key="5">
    <source>
        <dbReference type="ARBA" id="ARBA00022603"/>
    </source>
</evidence>
<reference evidence="10" key="1">
    <citation type="submission" date="2023-01" db="EMBL/GenBank/DDBJ databases">
        <title>The chitinases involved in constricting ring structure development in the nematode-trapping fungus Drechslerella dactyloides.</title>
        <authorList>
            <person name="Wang R."/>
            <person name="Zhang L."/>
            <person name="Tang P."/>
            <person name="Li S."/>
            <person name="Liang L."/>
        </authorList>
    </citation>
    <scope>NUCLEOTIDE SEQUENCE</scope>
    <source>
        <strain evidence="10">YMF1.00031</strain>
    </source>
</reference>
<dbReference type="GO" id="GO:0018423">
    <property type="term" value="F:protein C-terminal leucine carboxyl O-methyltransferase activity"/>
    <property type="evidence" value="ECO:0007669"/>
    <property type="project" value="UniProtKB-EC"/>
</dbReference>
<feature type="binding site" evidence="9">
    <location>
        <position position="198"/>
    </location>
    <ligand>
        <name>S-adenosyl-L-methionine</name>
        <dbReference type="ChEBI" id="CHEBI:59789"/>
    </ligand>
</feature>
<sequence length="363" mass="41466">MSMTVPTRFLIGPVPTGADKDRVVQQTDNDALLARWSAINSGYLEDTFTEQLMDPLLKKERRYPLINRGTYVRTSTIDRLVADFLSKPTKSMKQIISLGAGSDTRFFRFIPGQSRPFLYHELDFPVVTTRKIKSIQQGQDFILGMSCFGEPNIKVDLEAGSLQSQYYYIHPIDLRTVKPGSPIPEHIDPTLPTLFISECCLIYLSPNEADDIFRWIVQSFGQASETKSNSVGIILYEPIKGGDGFGLTMIENLAVRGIVLKTLHKYSSLERQIARMQALGFTSGNGACDINYIHNKWIEAREMERIDKLELLDEREEWTMLAQHYCVAWGWVERGQQFEDTDHTPFRKWSELLQQEDIGPVQD</sequence>
<evidence type="ECO:0000256" key="7">
    <source>
        <dbReference type="ARBA" id="ARBA00022691"/>
    </source>
</evidence>
<feature type="binding site" evidence="9">
    <location>
        <begin position="173"/>
        <end position="174"/>
    </location>
    <ligand>
        <name>S-adenosyl-L-methionine</name>
        <dbReference type="ChEBI" id="CHEBI:59789"/>
    </ligand>
</feature>
<dbReference type="EC" id="2.1.1.233" evidence="3 8"/>
<dbReference type="Pfam" id="PF04072">
    <property type="entry name" value="LCM"/>
    <property type="match status" value="1"/>
</dbReference>
<dbReference type="InterPro" id="IPR007213">
    <property type="entry name" value="Ppm1/Ppm2/Tcmp"/>
</dbReference>
<name>A0AAD6J0Q6_DREDA</name>
<keyword evidence="5 8" id="KW-0489">Methyltransferase</keyword>
<accession>A0AAD6J0Q6</accession>
<dbReference type="PANTHER" id="PTHR13600:SF21">
    <property type="entry name" value="LEUCINE CARBOXYL METHYLTRANSFERASE 1"/>
    <property type="match status" value="1"/>
</dbReference>
<dbReference type="PIRSF" id="PIRSF016305">
    <property type="entry name" value="LCM_mtfrase"/>
    <property type="match status" value="1"/>
</dbReference>
<feature type="binding site" evidence="9">
    <location>
        <position position="73"/>
    </location>
    <ligand>
        <name>S-adenosyl-L-methionine</name>
        <dbReference type="ChEBI" id="CHEBI:59789"/>
    </ligand>
</feature>
<dbReference type="PANTHER" id="PTHR13600">
    <property type="entry name" value="LEUCINE CARBOXYL METHYLTRANSFERASE"/>
    <property type="match status" value="1"/>
</dbReference>
<proteinExistence type="inferred from homology"/>
<dbReference type="Proteomes" id="UP001221413">
    <property type="component" value="Unassembled WGS sequence"/>
</dbReference>
<keyword evidence="11" id="KW-1185">Reference proteome</keyword>
<comment type="catalytic activity">
    <reaction evidence="1 8">
        <text>[phosphatase 2A protein]-C-terminal L-leucine + S-adenosyl-L-methionine = [phosphatase 2A protein]-C-terminal L-leucine methyl ester + S-adenosyl-L-homocysteine</text>
        <dbReference type="Rhea" id="RHEA:48544"/>
        <dbReference type="Rhea" id="RHEA-COMP:12134"/>
        <dbReference type="Rhea" id="RHEA-COMP:12135"/>
        <dbReference type="ChEBI" id="CHEBI:57856"/>
        <dbReference type="ChEBI" id="CHEBI:59789"/>
        <dbReference type="ChEBI" id="CHEBI:90516"/>
        <dbReference type="ChEBI" id="CHEBI:90517"/>
        <dbReference type="EC" id="2.1.1.233"/>
    </reaction>
</comment>
<gene>
    <name evidence="10" type="ORF">Dda_2596</name>
</gene>
<dbReference type="EMBL" id="JAQGDS010000003">
    <property type="protein sequence ID" value="KAJ6261797.1"/>
    <property type="molecule type" value="Genomic_DNA"/>
</dbReference>
<comment type="function">
    <text evidence="8">Methylates the carboxyl group of the C-terminal leucine residue of protein phosphatase 2A catalytic subunits to form alpha-leucine ester residues.</text>
</comment>
<dbReference type="InterPro" id="IPR029063">
    <property type="entry name" value="SAM-dependent_MTases_sf"/>
</dbReference>
<comment type="similarity">
    <text evidence="2 8">Belongs to the methyltransferase superfamily. LCMT family.</text>
</comment>
<evidence type="ECO:0000256" key="4">
    <source>
        <dbReference type="ARBA" id="ARBA00017497"/>
    </source>
</evidence>
<evidence type="ECO:0000256" key="3">
    <source>
        <dbReference type="ARBA" id="ARBA00012834"/>
    </source>
</evidence>
<dbReference type="AlphaFoldDB" id="A0AAD6J0Q6"/>
<dbReference type="Gene3D" id="3.40.50.150">
    <property type="entry name" value="Vaccinia Virus protein VP39"/>
    <property type="match status" value="1"/>
</dbReference>
<keyword evidence="7 8" id="KW-0949">S-adenosyl-L-methionine</keyword>
<dbReference type="InterPro" id="IPR016651">
    <property type="entry name" value="LCMT1"/>
</dbReference>
<protein>
    <recommendedName>
        <fullName evidence="4 8">Leucine carboxyl methyltransferase 1</fullName>
        <ecNumber evidence="3 8">2.1.1.233</ecNumber>
    </recommendedName>
</protein>
<evidence type="ECO:0000256" key="8">
    <source>
        <dbReference type="PIRNR" id="PIRNR016305"/>
    </source>
</evidence>
<feature type="binding site" evidence="9">
    <location>
        <position position="99"/>
    </location>
    <ligand>
        <name>S-adenosyl-L-methionine</name>
        <dbReference type="ChEBI" id="CHEBI:59789"/>
    </ligand>
</feature>
<evidence type="ECO:0000256" key="6">
    <source>
        <dbReference type="ARBA" id="ARBA00022679"/>
    </source>
</evidence>
<dbReference type="SUPFAM" id="SSF53335">
    <property type="entry name" value="S-adenosyl-L-methionine-dependent methyltransferases"/>
    <property type="match status" value="1"/>
</dbReference>
<evidence type="ECO:0000313" key="10">
    <source>
        <dbReference type="EMBL" id="KAJ6261797.1"/>
    </source>
</evidence>
<comment type="caution">
    <text evidence="10">The sequence shown here is derived from an EMBL/GenBank/DDBJ whole genome shotgun (WGS) entry which is preliminary data.</text>
</comment>
<evidence type="ECO:0000256" key="1">
    <source>
        <dbReference type="ARBA" id="ARBA00000724"/>
    </source>
</evidence>
<evidence type="ECO:0000313" key="11">
    <source>
        <dbReference type="Proteomes" id="UP001221413"/>
    </source>
</evidence>
<keyword evidence="6 8" id="KW-0808">Transferase</keyword>
<evidence type="ECO:0000256" key="9">
    <source>
        <dbReference type="PIRSR" id="PIRSR016305-1"/>
    </source>
</evidence>
<evidence type="ECO:0000256" key="2">
    <source>
        <dbReference type="ARBA" id="ARBA00010703"/>
    </source>
</evidence>